<accession>A0A0A0LI07</accession>
<sequence>MLTALSLPRSWTIDCVVRPVHLPHRRLLFCPLTASRPLSHPVVRFPIAASPTPKDLHF</sequence>
<reference evidence="1 2" key="2">
    <citation type="journal article" date="2009" name="PLoS ONE">
        <title>An integrated genetic and cytogenetic map of the cucumber genome.</title>
        <authorList>
            <person name="Ren Y."/>
            <person name="Zhang Z."/>
            <person name="Liu J."/>
            <person name="Staub J.E."/>
            <person name="Han Y."/>
            <person name="Cheng Z."/>
            <person name="Li X."/>
            <person name="Lu J."/>
            <person name="Miao H."/>
            <person name="Kang H."/>
            <person name="Xie B."/>
            <person name="Gu X."/>
            <person name="Wang X."/>
            <person name="Du Y."/>
            <person name="Jin W."/>
            <person name="Huang S."/>
        </authorList>
    </citation>
    <scope>NUCLEOTIDE SEQUENCE [LARGE SCALE GENOMIC DNA]</scope>
    <source>
        <strain evidence="2">cv. 9930</strain>
    </source>
</reference>
<name>A0A0A0LI07_CUCSA</name>
<evidence type="ECO:0000313" key="1">
    <source>
        <dbReference type="EMBL" id="KGN61500.1"/>
    </source>
</evidence>
<dbReference type="Gramene" id="KGN61500">
    <property type="protein sequence ID" value="KGN61500"/>
    <property type="gene ID" value="Csa_2G149440"/>
</dbReference>
<dbReference type="EMBL" id="CM002923">
    <property type="protein sequence ID" value="KGN61500.1"/>
    <property type="molecule type" value="Genomic_DNA"/>
</dbReference>
<reference evidence="1 2" key="4">
    <citation type="journal article" date="2011" name="BMC Genomics">
        <title>RNA-Seq improves annotation of protein-coding genes in the cucumber genome.</title>
        <authorList>
            <person name="Li Z."/>
            <person name="Zhang Z."/>
            <person name="Yan P."/>
            <person name="Huang S."/>
            <person name="Fei Z."/>
            <person name="Lin K."/>
        </authorList>
    </citation>
    <scope>NUCLEOTIDE SEQUENCE [LARGE SCALE GENOMIC DNA]</scope>
    <source>
        <strain evidence="2">cv. 9930</strain>
    </source>
</reference>
<dbReference type="Proteomes" id="UP000029981">
    <property type="component" value="Chromosome 2"/>
</dbReference>
<keyword evidence="2" id="KW-1185">Reference proteome</keyword>
<reference evidence="1 2" key="3">
    <citation type="journal article" date="2010" name="BMC Genomics">
        <title>Transcriptome sequencing and comparative analysis of cucumber flowers with different sex types.</title>
        <authorList>
            <person name="Guo S."/>
            <person name="Zheng Y."/>
            <person name="Joung J.G."/>
            <person name="Liu S."/>
            <person name="Zhang Z."/>
            <person name="Crasta O.R."/>
            <person name="Sobral B.W."/>
            <person name="Xu Y."/>
            <person name="Huang S."/>
            <person name="Fei Z."/>
        </authorList>
    </citation>
    <scope>NUCLEOTIDE SEQUENCE [LARGE SCALE GENOMIC DNA]</scope>
    <source>
        <strain evidence="2">cv. 9930</strain>
    </source>
</reference>
<dbReference type="AlphaFoldDB" id="A0A0A0LI07"/>
<gene>
    <name evidence="1" type="ORF">Csa_2G149440</name>
</gene>
<evidence type="ECO:0000313" key="2">
    <source>
        <dbReference type="Proteomes" id="UP000029981"/>
    </source>
</evidence>
<organism evidence="1 2">
    <name type="scientific">Cucumis sativus</name>
    <name type="common">Cucumber</name>
    <dbReference type="NCBI Taxonomy" id="3659"/>
    <lineage>
        <taxon>Eukaryota</taxon>
        <taxon>Viridiplantae</taxon>
        <taxon>Streptophyta</taxon>
        <taxon>Embryophyta</taxon>
        <taxon>Tracheophyta</taxon>
        <taxon>Spermatophyta</taxon>
        <taxon>Magnoliopsida</taxon>
        <taxon>eudicotyledons</taxon>
        <taxon>Gunneridae</taxon>
        <taxon>Pentapetalae</taxon>
        <taxon>rosids</taxon>
        <taxon>fabids</taxon>
        <taxon>Cucurbitales</taxon>
        <taxon>Cucurbitaceae</taxon>
        <taxon>Benincaseae</taxon>
        <taxon>Cucumis</taxon>
    </lineage>
</organism>
<protein>
    <submittedName>
        <fullName evidence="1">Uncharacterized protein</fullName>
    </submittedName>
</protein>
<proteinExistence type="predicted"/>
<reference evidence="1 2" key="1">
    <citation type="journal article" date="2009" name="Nat. Genet.">
        <title>The genome of the cucumber, Cucumis sativus L.</title>
        <authorList>
            <person name="Huang S."/>
            <person name="Li R."/>
            <person name="Zhang Z."/>
            <person name="Li L."/>
            <person name="Gu X."/>
            <person name="Fan W."/>
            <person name="Lucas W.J."/>
            <person name="Wang X."/>
            <person name="Xie B."/>
            <person name="Ni P."/>
            <person name="Ren Y."/>
            <person name="Zhu H."/>
            <person name="Li J."/>
            <person name="Lin K."/>
            <person name="Jin W."/>
            <person name="Fei Z."/>
            <person name="Li G."/>
            <person name="Staub J."/>
            <person name="Kilian A."/>
            <person name="van der Vossen E.A."/>
            <person name="Wu Y."/>
            <person name="Guo J."/>
            <person name="He J."/>
            <person name="Jia Z."/>
            <person name="Ren Y."/>
            <person name="Tian G."/>
            <person name="Lu Y."/>
            <person name="Ruan J."/>
            <person name="Qian W."/>
            <person name="Wang M."/>
            <person name="Huang Q."/>
            <person name="Li B."/>
            <person name="Xuan Z."/>
            <person name="Cao J."/>
            <person name="Asan"/>
            <person name="Wu Z."/>
            <person name="Zhang J."/>
            <person name="Cai Q."/>
            <person name="Bai Y."/>
            <person name="Zhao B."/>
            <person name="Han Y."/>
            <person name="Li Y."/>
            <person name="Li X."/>
            <person name="Wang S."/>
            <person name="Shi Q."/>
            <person name="Liu S."/>
            <person name="Cho W.K."/>
            <person name="Kim J.Y."/>
            <person name="Xu Y."/>
            <person name="Heller-Uszynska K."/>
            <person name="Miao H."/>
            <person name="Cheng Z."/>
            <person name="Zhang S."/>
            <person name="Wu J."/>
            <person name="Yang Y."/>
            <person name="Kang H."/>
            <person name="Li M."/>
            <person name="Liang H."/>
            <person name="Ren X."/>
            <person name="Shi Z."/>
            <person name="Wen M."/>
            <person name="Jian M."/>
            <person name="Yang H."/>
            <person name="Zhang G."/>
            <person name="Yang Z."/>
            <person name="Chen R."/>
            <person name="Liu S."/>
            <person name="Li J."/>
            <person name="Ma L."/>
            <person name="Liu H."/>
            <person name="Zhou Y."/>
            <person name="Zhao J."/>
            <person name="Fang X."/>
            <person name="Li G."/>
            <person name="Fang L."/>
            <person name="Li Y."/>
            <person name="Liu D."/>
            <person name="Zheng H."/>
            <person name="Zhang Y."/>
            <person name="Qin N."/>
            <person name="Li Z."/>
            <person name="Yang G."/>
            <person name="Yang S."/>
            <person name="Bolund L."/>
            <person name="Kristiansen K."/>
            <person name="Zheng H."/>
            <person name="Li S."/>
            <person name="Zhang X."/>
            <person name="Yang H."/>
            <person name="Wang J."/>
            <person name="Sun R."/>
            <person name="Zhang B."/>
            <person name="Jiang S."/>
            <person name="Wang J."/>
            <person name="Du Y."/>
            <person name="Li S."/>
        </authorList>
    </citation>
    <scope>NUCLEOTIDE SEQUENCE [LARGE SCALE GENOMIC DNA]</scope>
    <source>
        <strain evidence="2">cv. 9930</strain>
    </source>
</reference>